<organism evidence="5 6">
    <name type="scientific">Diplocloster agilis</name>
    <dbReference type="NCBI Taxonomy" id="2850323"/>
    <lineage>
        <taxon>Bacteria</taxon>
        <taxon>Bacillati</taxon>
        <taxon>Bacillota</taxon>
        <taxon>Clostridia</taxon>
        <taxon>Lachnospirales</taxon>
        <taxon>Lachnospiraceae</taxon>
        <taxon>Diplocloster</taxon>
    </lineage>
</organism>
<evidence type="ECO:0000256" key="2">
    <source>
        <dbReference type="ARBA" id="ARBA00023125"/>
    </source>
</evidence>
<dbReference type="SUPFAM" id="SSF46785">
    <property type="entry name" value="Winged helix' DNA-binding domain"/>
    <property type="match status" value="2"/>
</dbReference>
<evidence type="ECO:0000313" key="5">
    <source>
        <dbReference type="EMBL" id="MBU9735851.1"/>
    </source>
</evidence>
<dbReference type="AlphaFoldDB" id="A0A949JXD1"/>
<keyword evidence="1" id="KW-0805">Transcription regulation</keyword>
<evidence type="ECO:0000259" key="4">
    <source>
        <dbReference type="PROSITE" id="PS50949"/>
    </source>
</evidence>
<dbReference type="GO" id="GO:0003677">
    <property type="term" value="F:DNA binding"/>
    <property type="evidence" value="ECO:0007669"/>
    <property type="project" value="UniProtKB-KW"/>
</dbReference>
<evidence type="ECO:0000256" key="1">
    <source>
        <dbReference type="ARBA" id="ARBA00023015"/>
    </source>
</evidence>
<protein>
    <submittedName>
        <fullName evidence="5">GntR family transcriptional regulator</fullName>
    </submittedName>
</protein>
<accession>A0A949JXD1</accession>
<dbReference type="Proteomes" id="UP000712157">
    <property type="component" value="Unassembled WGS sequence"/>
</dbReference>
<dbReference type="GO" id="GO:0003700">
    <property type="term" value="F:DNA-binding transcription factor activity"/>
    <property type="evidence" value="ECO:0007669"/>
    <property type="project" value="InterPro"/>
</dbReference>
<keyword evidence="2" id="KW-0238">DNA-binding</keyword>
<dbReference type="InterPro" id="IPR050679">
    <property type="entry name" value="Bact_HTH_transcr_reg"/>
</dbReference>
<keyword evidence="6" id="KW-1185">Reference proteome</keyword>
<dbReference type="Pfam" id="PF00392">
    <property type="entry name" value="GntR"/>
    <property type="match status" value="2"/>
</dbReference>
<dbReference type="SMART" id="SM00345">
    <property type="entry name" value="HTH_GNTR"/>
    <property type="match status" value="2"/>
</dbReference>
<reference evidence="5" key="1">
    <citation type="submission" date="2021-06" db="EMBL/GenBank/DDBJ databases">
        <title>Description of novel taxa of the family Lachnospiraceae.</title>
        <authorList>
            <person name="Chaplin A.V."/>
            <person name="Sokolova S.R."/>
            <person name="Pikina A.P."/>
            <person name="Korzhanova M."/>
            <person name="Belova V."/>
            <person name="Korostin D."/>
            <person name="Efimov B.A."/>
        </authorList>
    </citation>
    <scope>NUCLEOTIDE SEQUENCE</scope>
    <source>
        <strain evidence="5">ASD5720</strain>
    </source>
</reference>
<dbReference type="EMBL" id="JAHQCW010000005">
    <property type="protein sequence ID" value="MBU9735851.1"/>
    <property type="molecule type" value="Genomic_DNA"/>
</dbReference>
<evidence type="ECO:0000313" key="6">
    <source>
        <dbReference type="Proteomes" id="UP000712157"/>
    </source>
</evidence>
<comment type="caution">
    <text evidence="5">The sequence shown here is derived from an EMBL/GenBank/DDBJ whole genome shotgun (WGS) entry which is preliminary data.</text>
</comment>
<dbReference type="RefSeq" id="WP_238720888.1">
    <property type="nucleotide sequence ID" value="NZ_JAHQCW010000005.1"/>
</dbReference>
<dbReference type="PROSITE" id="PS50949">
    <property type="entry name" value="HTH_GNTR"/>
    <property type="match status" value="2"/>
</dbReference>
<dbReference type="Gene3D" id="1.10.10.10">
    <property type="entry name" value="Winged helix-like DNA-binding domain superfamily/Winged helix DNA-binding domain"/>
    <property type="match status" value="2"/>
</dbReference>
<dbReference type="InterPro" id="IPR036388">
    <property type="entry name" value="WH-like_DNA-bd_sf"/>
</dbReference>
<dbReference type="PANTHER" id="PTHR44846">
    <property type="entry name" value="MANNOSYL-D-GLYCERATE TRANSPORT/METABOLISM SYSTEM REPRESSOR MNGR-RELATED"/>
    <property type="match status" value="1"/>
</dbReference>
<feature type="domain" description="HTH gntR-type" evidence="4">
    <location>
        <begin position="1"/>
        <end position="67"/>
    </location>
</feature>
<name>A0A949JXD1_9FIRM</name>
<dbReference type="InterPro" id="IPR000524">
    <property type="entry name" value="Tscrpt_reg_HTH_GntR"/>
</dbReference>
<evidence type="ECO:0000256" key="3">
    <source>
        <dbReference type="ARBA" id="ARBA00023163"/>
    </source>
</evidence>
<proteinExistence type="predicted"/>
<keyword evidence="3" id="KW-0804">Transcription</keyword>
<feature type="domain" description="HTH gntR-type" evidence="4">
    <location>
        <begin position="239"/>
        <end position="307"/>
    </location>
</feature>
<gene>
    <name evidence="5" type="ORF">KTH89_04830</name>
</gene>
<dbReference type="GO" id="GO:0045892">
    <property type="term" value="P:negative regulation of DNA-templated transcription"/>
    <property type="evidence" value="ECO:0007669"/>
    <property type="project" value="TreeGrafter"/>
</dbReference>
<sequence length="480" mass="54994">MQQIIYELLKTQIEFGMHRCGDSLPTIKEASLYFLASVDTVRLAYLRLKEEGYITLRTCVGATVKIRFTDEEIRENYRHYFSSRRESMLVFSQSAGMLANFVQWFALKTATGENLDELEWLAIHKEISPIYRMSRQIQLLYSPLGNDLILRLFWQMFLFFQAPLVSIRQNLQQINTSDSPLLDMIRDVREKDFDALWDDGLMTAKSYSDGLLKFYEENIPEDNGCKQIGFSWSIYKKASQICYSLCMEILMAIQAGVYPVGSYLPPPQTFAREKQISLNTVRRAIALLNKFGATQSVNGVGTRVLPPLDGAVNCDFTDPMIQKRLLEFLQSLHILAFTCRDCARTTIDSLSVSLREQWLQKMERVRQSDLYDAVIYISNEMICLHAPYPVIRTVYAELNRQLFWGFPLRNLHGDREQTNLYFLPNLELLIDALARADAVGFSACLEELLIAETGFVARFLSGLGIKEAAELVLPSRVGSF</sequence>
<dbReference type="InterPro" id="IPR036390">
    <property type="entry name" value="WH_DNA-bd_sf"/>
</dbReference>
<dbReference type="PANTHER" id="PTHR44846:SF1">
    <property type="entry name" value="MANNOSYL-D-GLYCERATE TRANSPORT_METABOLISM SYSTEM REPRESSOR MNGR-RELATED"/>
    <property type="match status" value="1"/>
</dbReference>